<proteinExistence type="predicted"/>
<evidence type="ECO:0000313" key="4">
    <source>
        <dbReference type="Proteomes" id="UP000633205"/>
    </source>
</evidence>
<keyword evidence="2" id="KW-0812">Transmembrane</keyword>
<reference evidence="3" key="1">
    <citation type="journal article" date="2014" name="Int. J. Syst. Evol. Microbiol.">
        <title>Complete genome sequence of Corynebacterium casei LMG S-19264T (=DSM 44701T), isolated from a smear-ripened cheese.</title>
        <authorList>
            <consortium name="US DOE Joint Genome Institute (JGI-PGF)"/>
            <person name="Walter F."/>
            <person name="Albersmeier A."/>
            <person name="Kalinowski J."/>
            <person name="Ruckert C."/>
        </authorList>
    </citation>
    <scope>NUCLEOTIDE SEQUENCE</scope>
    <source>
        <strain evidence="3">CGMCC 1.15152</strain>
    </source>
</reference>
<sequence length="295" mass="30944">MAHDEAELAELRRRAYGRGADLAGDPAAMARLVELEDAQRPVVEDPRAMAERDAPGSAREDPADGAAGEYPRVSEQPSGRGSAQARGGGDEMGRDGARVRSRWFSPALVVTCGLAAIIVMLAAGGVGWAGGFVAGWAGAAAPDAEGWQFEGMHEAQAVPDATADQPWTQMLVDARTGEASNETAYFGEFGDGTHITVTTGAWGSEVESASDQACVQLFRVAQDDADGTSTWGTGACGSTRADVRFDVIVAETDPGPGSRIAVDGYEPGTVLRFVYEAEVETIEVWSLPPEEEPDP</sequence>
<keyword evidence="2" id="KW-0472">Membrane</keyword>
<feature type="region of interest" description="Disordered" evidence="1">
    <location>
        <begin position="37"/>
        <end position="97"/>
    </location>
</feature>
<dbReference type="RefSeq" id="WP_188711664.1">
    <property type="nucleotide sequence ID" value="NZ_BMHO01000001.1"/>
</dbReference>
<dbReference type="AlphaFoldDB" id="A0A916Y9Q5"/>
<feature type="transmembrane region" description="Helical" evidence="2">
    <location>
        <begin position="107"/>
        <end position="129"/>
    </location>
</feature>
<accession>A0A916Y9Q5</accession>
<dbReference type="EMBL" id="BMHO01000001">
    <property type="protein sequence ID" value="GGD35508.1"/>
    <property type="molecule type" value="Genomic_DNA"/>
</dbReference>
<keyword evidence="4" id="KW-1185">Reference proteome</keyword>
<gene>
    <name evidence="3" type="ORF">GCM10010915_15060</name>
</gene>
<evidence type="ECO:0000256" key="2">
    <source>
        <dbReference type="SAM" id="Phobius"/>
    </source>
</evidence>
<evidence type="ECO:0000313" key="3">
    <source>
        <dbReference type="EMBL" id="GGD35508.1"/>
    </source>
</evidence>
<reference evidence="3" key="2">
    <citation type="submission" date="2020-09" db="EMBL/GenBank/DDBJ databases">
        <authorList>
            <person name="Sun Q."/>
            <person name="Zhou Y."/>
        </authorList>
    </citation>
    <scope>NUCLEOTIDE SEQUENCE</scope>
    <source>
        <strain evidence="3">CGMCC 1.15152</strain>
    </source>
</reference>
<evidence type="ECO:0000256" key="1">
    <source>
        <dbReference type="SAM" id="MobiDB-lite"/>
    </source>
</evidence>
<feature type="compositionally biased region" description="Basic and acidic residues" evidence="1">
    <location>
        <begin position="88"/>
        <end position="97"/>
    </location>
</feature>
<organism evidence="3 4">
    <name type="scientific">Microbacterium faecale</name>
    <dbReference type="NCBI Taxonomy" id="1804630"/>
    <lineage>
        <taxon>Bacteria</taxon>
        <taxon>Bacillati</taxon>
        <taxon>Actinomycetota</taxon>
        <taxon>Actinomycetes</taxon>
        <taxon>Micrococcales</taxon>
        <taxon>Microbacteriaceae</taxon>
        <taxon>Microbacterium</taxon>
    </lineage>
</organism>
<dbReference type="Proteomes" id="UP000633205">
    <property type="component" value="Unassembled WGS sequence"/>
</dbReference>
<name>A0A916Y9Q5_9MICO</name>
<keyword evidence="2" id="KW-1133">Transmembrane helix</keyword>
<protein>
    <submittedName>
        <fullName evidence="3">Uncharacterized protein</fullName>
    </submittedName>
</protein>
<comment type="caution">
    <text evidence="3">The sequence shown here is derived from an EMBL/GenBank/DDBJ whole genome shotgun (WGS) entry which is preliminary data.</text>
</comment>
<feature type="compositionally biased region" description="Basic and acidic residues" evidence="1">
    <location>
        <begin position="37"/>
        <end position="62"/>
    </location>
</feature>